<dbReference type="GeneID" id="36532691"/>
<sequence>MAMADAEEGVIWTEEKSKMMAVGLGGRTDALELLFIMPLEERFSFLITPGMIKLLDSRVSFAGVESFETSNPEVEVALPQIFKDGDLTRALLPLQCDTAIACFAEITMRACKVDPLLISREFPLGRLSGRQAFSKAGSEPDLLGPCEPYRSFEPTDDHVWADCLVNHSADVLRYCFGSDAESTHVAAADTTSAQRISQYEELCFLMSHGKSFTLSISFPSMPARQTTRGEKPFPRFGISTTATLLVHRFMDMGHRSINQYSPPRLVVASMAIRMCGDRFTMQVNEEALLTLLVMLKENHARRRQQLLKKAWGWFLKSNIMVLRQSGQHATNRRDSSSYFSEGDTILVKLNMPEHRYRSFISNSLITPSLLRVPMVLTPGALMSRYKHSLPTTDTLGVEISTDCDAQKEAEGIVARLSTATSKGDAQAFTGLFLNYGETLSATRSEIWTLDDFECTGVWRDKLLFTWDFHTFNFREAISKAATDLLPQTNARNFDFLEPATSVPRPYPDFSPLQFVVSFETEIVLASAVINAVLTQDGWRIYTMHTVAESLKQFPEQAAPDAHMTGITSWESHRAEAINRVDPEVLIIGGGQNLPAG</sequence>
<dbReference type="VEuPathDB" id="FungiDB:P174DRAFT_426227"/>
<dbReference type="Proteomes" id="UP000234474">
    <property type="component" value="Unassembled WGS sequence"/>
</dbReference>
<dbReference type="STRING" id="1392255.A0A2I1CJR9"/>
<evidence type="ECO:0000313" key="1">
    <source>
        <dbReference type="EMBL" id="PKX97865.1"/>
    </source>
</evidence>
<gene>
    <name evidence="1" type="ORF">P174DRAFT_426227</name>
</gene>
<dbReference type="EMBL" id="MSZS01000001">
    <property type="protein sequence ID" value="PKX97865.1"/>
    <property type="molecule type" value="Genomic_DNA"/>
</dbReference>
<dbReference type="RefSeq" id="XP_024686460.1">
    <property type="nucleotide sequence ID" value="XM_024825366.1"/>
</dbReference>
<name>A0A2I1CJR9_ASPN1</name>
<comment type="caution">
    <text evidence="1">The sequence shown here is derived from an EMBL/GenBank/DDBJ whole genome shotgun (WGS) entry which is preliminary data.</text>
</comment>
<reference evidence="2" key="1">
    <citation type="journal article" date="2018" name="Proc. Natl. Acad. Sci. U.S.A.">
        <title>Linking secondary metabolites to gene clusters through genome sequencing of six diverse Aspergillus species.</title>
        <authorList>
            <person name="Kaerboelling I."/>
            <person name="Vesth T.C."/>
            <person name="Frisvad J.C."/>
            <person name="Nybo J.L."/>
            <person name="Theobald S."/>
            <person name="Kuo A."/>
            <person name="Bowyer P."/>
            <person name="Matsuda Y."/>
            <person name="Mondo S."/>
            <person name="Lyhne E.K."/>
            <person name="Kogle M.E."/>
            <person name="Clum A."/>
            <person name="Lipzen A."/>
            <person name="Salamov A."/>
            <person name="Ngan C.Y."/>
            <person name="Daum C."/>
            <person name="Chiniquy J."/>
            <person name="Barry K."/>
            <person name="LaButti K."/>
            <person name="Haridas S."/>
            <person name="Simmons B.A."/>
            <person name="Magnuson J.K."/>
            <person name="Mortensen U.H."/>
            <person name="Larsen T.O."/>
            <person name="Grigoriev I.V."/>
            <person name="Baker S.E."/>
            <person name="Andersen M.R."/>
        </authorList>
    </citation>
    <scope>NUCLEOTIDE SEQUENCE [LARGE SCALE GENOMIC DNA]</scope>
    <source>
        <strain evidence="2">IBT 16806</strain>
    </source>
</reference>
<evidence type="ECO:0000313" key="2">
    <source>
        <dbReference type="Proteomes" id="UP000234474"/>
    </source>
</evidence>
<keyword evidence="2" id="KW-1185">Reference proteome</keyword>
<proteinExistence type="predicted"/>
<protein>
    <submittedName>
        <fullName evidence="1">Uncharacterized protein</fullName>
    </submittedName>
</protein>
<dbReference type="OrthoDB" id="74360at2759"/>
<organism evidence="1 2">
    <name type="scientific">Aspergillus novofumigatus (strain IBT 16806)</name>
    <dbReference type="NCBI Taxonomy" id="1392255"/>
    <lineage>
        <taxon>Eukaryota</taxon>
        <taxon>Fungi</taxon>
        <taxon>Dikarya</taxon>
        <taxon>Ascomycota</taxon>
        <taxon>Pezizomycotina</taxon>
        <taxon>Eurotiomycetes</taxon>
        <taxon>Eurotiomycetidae</taxon>
        <taxon>Eurotiales</taxon>
        <taxon>Aspergillaceae</taxon>
        <taxon>Aspergillus</taxon>
        <taxon>Aspergillus subgen. Fumigati</taxon>
    </lineage>
</organism>
<accession>A0A2I1CJR9</accession>
<dbReference type="AlphaFoldDB" id="A0A2I1CJR9"/>